<evidence type="ECO:0000313" key="1">
    <source>
        <dbReference type="EMBL" id="KGO54845.1"/>
    </source>
</evidence>
<dbReference type="RefSeq" id="XP_016597157.1">
    <property type="nucleotide sequence ID" value="XM_016746368.1"/>
</dbReference>
<proteinExistence type="predicted"/>
<name>A0A0A2JRH6_PENEN</name>
<sequence>MLSPTVLRLFYLRDYRSIVDQLETKTRRSTTNIGLSRAGPCSEHYFGIKLFDNRFSVSLKFLSVCVC</sequence>
<dbReference type="EMBL" id="JQFZ01000214">
    <property type="protein sequence ID" value="KGO54845.1"/>
    <property type="molecule type" value="Genomic_DNA"/>
</dbReference>
<organism evidence="1 2">
    <name type="scientific">Penicillium expansum</name>
    <name type="common">Blue mold rot fungus</name>
    <dbReference type="NCBI Taxonomy" id="27334"/>
    <lineage>
        <taxon>Eukaryota</taxon>
        <taxon>Fungi</taxon>
        <taxon>Dikarya</taxon>
        <taxon>Ascomycota</taxon>
        <taxon>Pezizomycotina</taxon>
        <taxon>Eurotiomycetes</taxon>
        <taxon>Eurotiomycetidae</taxon>
        <taxon>Eurotiales</taxon>
        <taxon>Aspergillaceae</taxon>
        <taxon>Penicillium</taxon>
    </lineage>
</organism>
<dbReference type="GeneID" id="27681788"/>
<protein>
    <submittedName>
        <fullName evidence="1">Uncharacterized protein</fullName>
    </submittedName>
</protein>
<gene>
    <name evidence="1" type="ORF">PEX2_090980</name>
</gene>
<reference evidence="1 2" key="1">
    <citation type="journal article" date="2015" name="Mol. Plant Microbe Interact.">
        <title>Genome, transcriptome, and functional analyses of Penicillium expansum provide new insights into secondary metabolism and pathogenicity.</title>
        <authorList>
            <person name="Ballester A.R."/>
            <person name="Marcet-Houben M."/>
            <person name="Levin E."/>
            <person name="Sela N."/>
            <person name="Selma-Lazaro C."/>
            <person name="Carmona L."/>
            <person name="Wisniewski M."/>
            <person name="Droby S."/>
            <person name="Gonzalez-Candelas L."/>
            <person name="Gabaldon T."/>
        </authorList>
    </citation>
    <scope>NUCLEOTIDE SEQUENCE [LARGE SCALE GENOMIC DNA]</scope>
    <source>
        <strain evidence="1 2">MD-8</strain>
    </source>
</reference>
<evidence type="ECO:0000313" key="2">
    <source>
        <dbReference type="Proteomes" id="UP000030143"/>
    </source>
</evidence>
<accession>A0A0A2JRH6</accession>
<keyword evidence="2" id="KW-1185">Reference proteome</keyword>
<dbReference type="Proteomes" id="UP000030143">
    <property type="component" value="Unassembled WGS sequence"/>
</dbReference>
<dbReference type="HOGENOM" id="CLU_2813193_0_0_1"/>
<dbReference type="AlphaFoldDB" id="A0A0A2JRH6"/>
<comment type="caution">
    <text evidence="1">The sequence shown here is derived from an EMBL/GenBank/DDBJ whole genome shotgun (WGS) entry which is preliminary data.</text>
</comment>